<evidence type="ECO:0000313" key="2">
    <source>
        <dbReference type="Proteomes" id="UP000824633"/>
    </source>
</evidence>
<dbReference type="RefSeq" id="WP_224037939.1">
    <property type="nucleotide sequence ID" value="NZ_AP024849.1"/>
</dbReference>
<name>A0ABM7TBM3_9CLOT</name>
<sequence length="104" mass="11939">MKKFFISLLVLLFLSFNIITLIPLAIGNIFKEGFYKPSDFNLSSKPIYNIQNVSSTDNVYVLVFDKTHSLYQSIRMEPNSPKYVLSFDPDFRIAIVGKGEVFFS</sequence>
<reference evidence="2" key="1">
    <citation type="submission" date="2021-07" db="EMBL/GenBank/DDBJ databases">
        <title>Complete genome sequencing of a Clostridium isolate.</title>
        <authorList>
            <person name="Ueki A."/>
            <person name="Tonouchi A."/>
        </authorList>
    </citation>
    <scope>NUCLEOTIDE SEQUENCE [LARGE SCALE GENOMIC DNA]</scope>
    <source>
        <strain evidence="2">C5S11</strain>
    </source>
</reference>
<proteinExistence type="predicted"/>
<keyword evidence="2" id="KW-1185">Reference proteome</keyword>
<accession>A0ABM7TBM3</accession>
<organism evidence="1 2">
    <name type="scientific">Clostridium gelidum</name>
    <dbReference type="NCBI Taxonomy" id="704125"/>
    <lineage>
        <taxon>Bacteria</taxon>
        <taxon>Bacillati</taxon>
        <taxon>Bacillota</taxon>
        <taxon>Clostridia</taxon>
        <taxon>Eubacteriales</taxon>
        <taxon>Clostridiaceae</taxon>
        <taxon>Clostridium</taxon>
    </lineage>
</organism>
<dbReference type="EMBL" id="AP024849">
    <property type="protein sequence ID" value="BCZ46464.1"/>
    <property type="molecule type" value="Genomic_DNA"/>
</dbReference>
<protein>
    <recommendedName>
        <fullName evidence="3">DUF3139 domain-containing protein</fullName>
    </recommendedName>
</protein>
<dbReference type="Proteomes" id="UP000824633">
    <property type="component" value="Chromosome"/>
</dbReference>
<gene>
    <name evidence="1" type="ORF">psyc5s11_25310</name>
</gene>
<evidence type="ECO:0008006" key="3">
    <source>
        <dbReference type="Google" id="ProtNLM"/>
    </source>
</evidence>
<evidence type="ECO:0000313" key="1">
    <source>
        <dbReference type="EMBL" id="BCZ46464.1"/>
    </source>
</evidence>